<dbReference type="InterPro" id="IPR000719">
    <property type="entry name" value="Prot_kinase_dom"/>
</dbReference>
<dbReference type="GO" id="GO:0005524">
    <property type="term" value="F:ATP binding"/>
    <property type="evidence" value="ECO:0007669"/>
    <property type="project" value="InterPro"/>
</dbReference>
<keyword evidence="1" id="KW-0732">Signal</keyword>
<reference evidence="3" key="1">
    <citation type="submission" date="2021-12" db="EMBL/GenBank/DDBJ databases">
        <title>Prjna785345.</title>
        <authorList>
            <person name="Rujirawat T."/>
            <person name="Krajaejun T."/>
        </authorList>
    </citation>
    <scope>NUCLEOTIDE SEQUENCE</scope>
    <source>
        <strain evidence="3">Pi057C3</strain>
    </source>
</reference>
<dbReference type="Gene3D" id="3.30.200.20">
    <property type="entry name" value="Phosphorylase Kinase, domain 1"/>
    <property type="match status" value="1"/>
</dbReference>
<dbReference type="SUPFAM" id="SSF56112">
    <property type="entry name" value="Protein kinase-like (PK-like)"/>
    <property type="match status" value="1"/>
</dbReference>
<name>A0AAD5Q4Q6_PYTIN</name>
<keyword evidence="4" id="KW-1185">Reference proteome</keyword>
<evidence type="ECO:0000313" key="3">
    <source>
        <dbReference type="EMBL" id="KAJ0396709.1"/>
    </source>
</evidence>
<gene>
    <name evidence="3" type="ORF">P43SY_008426</name>
</gene>
<organism evidence="3 4">
    <name type="scientific">Pythium insidiosum</name>
    <name type="common">Pythiosis disease agent</name>
    <dbReference type="NCBI Taxonomy" id="114742"/>
    <lineage>
        <taxon>Eukaryota</taxon>
        <taxon>Sar</taxon>
        <taxon>Stramenopiles</taxon>
        <taxon>Oomycota</taxon>
        <taxon>Peronosporomycetes</taxon>
        <taxon>Pythiales</taxon>
        <taxon>Pythiaceae</taxon>
        <taxon>Pythium</taxon>
    </lineage>
</organism>
<dbReference type="PANTHER" id="PTHR44329">
    <property type="entry name" value="SERINE/THREONINE-PROTEIN KINASE TNNI3K-RELATED"/>
    <property type="match status" value="1"/>
</dbReference>
<dbReference type="GO" id="GO:0004674">
    <property type="term" value="F:protein serine/threonine kinase activity"/>
    <property type="evidence" value="ECO:0007669"/>
    <property type="project" value="TreeGrafter"/>
</dbReference>
<comment type="caution">
    <text evidence="3">The sequence shown here is derived from an EMBL/GenBank/DDBJ whole genome shotgun (WGS) entry which is preliminary data.</text>
</comment>
<dbReference type="InterPro" id="IPR051681">
    <property type="entry name" value="Ser/Thr_Kinases-Pseudokinases"/>
</dbReference>
<dbReference type="PANTHER" id="PTHR44329:SF214">
    <property type="entry name" value="PROTEIN KINASE DOMAIN-CONTAINING PROTEIN"/>
    <property type="match status" value="1"/>
</dbReference>
<dbReference type="AlphaFoldDB" id="A0AAD5Q4Q6"/>
<dbReference type="InterPro" id="IPR011009">
    <property type="entry name" value="Kinase-like_dom_sf"/>
</dbReference>
<dbReference type="PROSITE" id="PS50011">
    <property type="entry name" value="PROTEIN_KINASE_DOM"/>
    <property type="match status" value="1"/>
</dbReference>
<proteinExistence type="predicted"/>
<dbReference type="InterPro" id="IPR001245">
    <property type="entry name" value="Ser-Thr/Tyr_kinase_cat_dom"/>
</dbReference>
<feature type="chain" id="PRO_5042018802" description="Protein kinase domain-containing protein" evidence="1">
    <location>
        <begin position="18"/>
        <end position="424"/>
    </location>
</feature>
<dbReference type="Pfam" id="PF07714">
    <property type="entry name" value="PK_Tyr_Ser-Thr"/>
    <property type="match status" value="1"/>
</dbReference>
<accession>A0AAD5Q4Q6</accession>
<evidence type="ECO:0000259" key="2">
    <source>
        <dbReference type="PROSITE" id="PS50011"/>
    </source>
</evidence>
<sequence length="424" mass="47660">MLRLLSGLLCSLTPLLSIYPECYHEQGADRGRLEQFYWVLIAYDSAVNTNLRNITLVGNVLMMIEQFDFQDTPFSQLPTVLYEREYLSMPELRNLKKSPGGGIQMLSAAEYKHAVAIVKNRSNTKDRWVSIPETKDSWTSVLGAPDVAPLKISMTELILGDRISHGAFGRVWYEGSFKGEKVAVKRLAPHRREDLKQFLSFVDEAKLMASMRHARIIKFVGIAWTSPFDLHVVTEYMDGGDLRGLLERYREQRRPTGFSKDKLKIALHVLEGLAYLHALRPRVLHRELNSRNVLLTAALEAKLIDFGVEREGADHTMTAVNDTVRWMAPEVITAGHYGEAADMFSFGVILSEQDTHELPYSVDGQPMRIEAMITEVAMGTLRVAFSDTADAEVVALASECMAPSPADRPSAAAVAERMWQLCRK</sequence>
<protein>
    <recommendedName>
        <fullName evidence="2">Protein kinase domain-containing protein</fullName>
    </recommendedName>
</protein>
<dbReference type="EMBL" id="JAKCXM010000283">
    <property type="protein sequence ID" value="KAJ0396709.1"/>
    <property type="molecule type" value="Genomic_DNA"/>
</dbReference>
<feature type="signal peptide" evidence="1">
    <location>
        <begin position="1"/>
        <end position="17"/>
    </location>
</feature>
<dbReference type="Proteomes" id="UP001209570">
    <property type="component" value="Unassembled WGS sequence"/>
</dbReference>
<feature type="domain" description="Protein kinase" evidence="2">
    <location>
        <begin position="157"/>
        <end position="420"/>
    </location>
</feature>
<evidence type="ECO:0000256" key="1">
    <source>
        <dbReference type="SAM" id="SignalP"/>
    </source>
</evidence>
<evidence type="ECO:0000313" key="4">
    <source>
        <dbReference type="Proteomes" id="UP001209570"/>
    </source>
</evidence>
<dbReference type="Gene3D" id="1.10.510.10">
    <property type="entry name" value="Transferase(Phosphotransferase) domain 1"/>
    <property type="match status" value="1"/>
</dbReference>